<dbReference type="Gene3D" id="3.40.109.10">
    <property type="entry name" value="NADH Oxidase"/>
    <property type="match status" value="1"/>
</dbReference>
<keyword evidence="6" id="KW-1185">Reference proteome</keyword>
<dbReference type="SUPFAM" id="SSF55469">
    <property type="entry name" value="FMN-dependent nitroreductase-like"/>
    <property type="match status" value="1"/>
</dbReference>
<dbReference type="CDD" id="cd02062">
    <property type="entry name" value="Nitro_FMN_reductase"/>
    <property type="match status" value="1"/>
</dbReference>
<evidence type="ECO:0000259" key="4">
    <source>
        <dbReference type="Pfam" id="PF00881"/>
    </source>
</evidence>
<proteinExistence type="inferred from homology"/>
<comment type="similarity">
    <text evidence="1">Belongs to the nitroreductase family.</text>
</comment>
<feature type="region of interest" description="Disordered" evidence="3">
    <location>
        <begin position="189"/>
        <end position="214"/>
    </location>
</feature>
<dbReference type="InterPro" id="IPR000415">
    <property type="entry name" value="Nitroreductase-like"/>
</dbReference>
<feature type="domain" description="Nitroreductase" evidence="4">
    <location>
        <begin position="9"/>
        <end position="183"/>
    </location>
</feature>
<protein>
    <submittedName>
        <fullName evidence="5">Putative oxidoreductase</fullName>
    </submittedName>
</protein>
<dbReference type="EMBL" id="AP022611">
    <property type="protein sequence ID" value="BBZ31230.1"/>
    <property type="molecule type" value="Genomic_DNA"/>
</dbReference>
<dbReference type="GO" id="GO:0016491">
    <property type="term" value="F:oxidoreductase activity"/>
    <property type="evidence" value="ECO:0007669"/>
    <property type="project" value="UniProtKB-KW"/>
</dbReference>
<keyword evidence="2" id="KW-0560">Oxidoreductase</keyword>
<evidence type="ECO:0000256" key="3">
    <source>
        <dbReference type="SAM" id="MobiDB-lite"/>
    </source>
</evidence>
<evidence type="ECO:0000256" key="2">
    <source>
        <dbReference type="ARBA" id="ARBA00023002"/>
    </source>
</evidence>
<dbReference type="KEGG" id="mmag:MMAD_55250"/>
<gene>
    <name evidence="5" type="ORF">MMAD_55250</name>
</gene>
<organism evidence="5 6">
    <name type="scientific">Mycolicibacterium madagascariense</name>
    <dbReference type="NCBI Taxonomy" id="212765"/>
    <lineage>
        <taxon>Bacteria</taxon>
        <taxon>Bacillati</taxon>
        <taxon>Actinomycetota</taxon>
        <taxon>Actinomycetes</taxon>
        <taxon>Mycobacteriales</taxon>
        <taxon>Mycobacteriaceae</taxon>
        <taxon>Mycolicibacterium</taxon>
    </lineage>
</organism>
<evidence type="ECO:0000256" key="1">
    <source>
        <dbReference type="ARBA" id="ARBA00007118"/>
    </source>
</evidence>
<accession>A0A7I7XPT8</accession>
<dbReference type="InterPro" id="IPR029479">
    <property type="entry name" value="Nitroreductase"/>
</dbReference>
<dbReference type="Pfam" id="PF00881">
    <property type="entry name" value="Nitroreductase"/>
    <property type="match status" value="1"/>
</dbReference>
<sequence length="214" mass="23809">MEVDELLTTTRSARKTLDLDAAVDVDDIRTCLRIGMQAPSGSNHQAWRWVVVSDVEIRREPAELYRRHHDRLQGRRLAGHDAASSPDDRVGSSAGWLARHLARVPLLVIPCYETVPLVAEGHDAFTQATLYGSIFPAVWNFQLALRSRGYGSCITTIHLLDEPAVRSLLDIPDTVTQGCLLPVARLRSRRPARPGPRRPLSEVVSVDSWRGPPL</sequence>
<evidence type="ECO:0000313" key="6">
    <source>
        <dbReference type="Proteomes" id="UP000466517"/>
    </source>
</evidence>
<keyword evidence="5" id="KW-0614">Plasmid</keyword>
<dbReference type="PANTHER" id="PTHR43673">
    <property type="entry name" value="NAD(P)H NITROREDUCTASE YDGI-RELATED"/>
    <property type="match status" value="1"/>
</dbReference>
<name>A0A7I7XPT8_9MYCO</name>
<evidence type="ECO:0000313" key="5">
    <source>
        <dbReference type="EMBL" id="BBZ31230.1"/>
    </source>
</evidence>
<geneLocation type="plasmid" evidence="6">
    <name>pjcm13574 dna</name>
</geneLocation>
<reference evidence="5 6" key="1">
    <citation type="journal article" date="2019" name="Emerg. Microbes Infect.">
        <title>Comprehensive subspecies identification of 175 nontuberculous mycobacteria species based on 7547 genomic profiles.</title>
        <authorList>
            <person name="Matsumoto Y."/>
            <person name="Kinjo T."/>
            <person name="Motooka D."/>
            <person name="Nabeya D."/>
            <person name="Jung N."/>
            <person name="Uechi K."/>
            <person name="Horii T."/>
            <person name="Iida T."/>
            <person name="Fujita J."/>
            <person name="Nakamura S."/>
        </authorList>
    </citation>
    <scope>NUCLEOTIDE SEQUENCE [LARGE SCALE GENOMIC DNA]</scope>
    <source>
        <strain evidence="5 6">JCM 13574</strain>
        <plasmid evidence="6">pjcm13574 dna</plasmid>
    </source>
</reference>
<dbReference type="PANTHER" id="PTHR43673:SF10">
    <property type="entry name" value="NADH DEHYDROGENASE_NAD(P)H NITROREDUCTASE XCC3605-RELATED"/>
    <property type="match status" value="1"/>
</dbReference>
<dbReference type="Proteomes" id="UP000466517">
    <property type="component" value="Plasmid pJCM13574"/>
</dbReference>
<dbReference type="AlphaFoldDB" id="A0A7I7XPT8"/>
<dbReference type="RefSeq" id="WP_163744709.1">
    <property type="nucleotide sequence ID" value="NZ_AP022611.1"/>
</dbReference>